<keyword evidence="2" id="KW-0560">Oxidoreductase</keyword>
<evidence type="ECO:0000256" key="2">
    <source>
        <dbReference type="ARBA" id="ARBA00023002"/>
    </source>
</evidence>
<dbReference type="Pfam" id="PF13561">
    <property type="entry name" value="adh_short_C2"/>
    <property type="match status" value="1"/>
</dbReference>
<dbReference type="GO" id="GO:0016491">
    <property type="term" value="F:oxidoreductase activity"/>
    <property type="evidence" value="ECO:0007669"/>
    <property type="project" value="UniProtKB-KW"/>
</dbReference>
<dbReference type="InterPro" id="IPR036291">
    <property type="entry name" value="NAD(P)-bd_dom_sf"/>
</dbReference>
<dbReference type="EMBL" id="JACHLC010000001">
    <property type="protein sequence ID" value="MBB6369432.1"/>
    <property type="molecule type" value="Genomic_DNA"/>
</dbReference>
<comment type="similarity">
    <text evidence="1">Belongs to the short-chain dehydrogenases/reductases (SDR) family.</text>
</comment>
<dbReference type="PANTHER" id="PTHR43477:SF1">
    <property type="entry name" value="DIHYDROANTICAPSIN 7-DEHYDROGENASE"/>
    <property type="match status" value="1"/>
</dbReference>
<dbReference type="AlphaFoldDB" id="A0A841NBN7"/>
<evidence type="ECO:0000313" key="4">
    <source>
        <dbReference type="Proteomes" id="UP000589738"/>
    </source>
</evidence>
<name>A0A841NBN7_9FLAO</name>
<dbReference type="InterPro" id="IPR051122">
    <property type="entry name" value="SDR_DHRS6-like"/>
</dbReference>
<dbReference type="Gene3D" id="3.40.50.720">
    <property type="entry name" value="NAD(P)-binding Rossmann-like Domain"/>
    <property type="match status" value="1"/>
</dbReference>
<organism evidence="3 4">
    <name type="scientific">Chryseobacterium shigense</name>
    <dbReference type="NCBI Taxonomy" id="297244"/>
    <lineage>
        <taxon>Bacteria</taxon>
        <taxon>Pseudomonadati</taxon>
        <taxon>Bacteroidota</taxon>
        <taxon>Flavobacteriia</taxon>
        <taxon>Flavobacteriales</taxon>
        <taxon>Weeksellaceae</taxon>
        <taxon>Chryseobacterium group</taxon>
        <taxon>Chryseobacterium</taxon>
    </lineage>
</organism>
<evidence type="ECO:0000256" key="1">
    <source>
        <dbReference type="ARBA" id="ARBA00006484"/>
    </source>
</evidence>
<accession>A0A841NBN7</accession>
<dbReference type="InterPro" id="IPR002347">
    <property type="entry name" value="SDR_fam"/>
</dbReference>
<dbReference type="PANTHER" id="PTHR43477">
    <property type="entry name" value="DIHYDROANTICAPSIN 7-DEHYDROGENASE"/>
    <property type="match status" value="1"/>
</dbReference>
<protein>
    <submittedName>
        <fullName evidence="3">NAD(P)-dependent dehydrogenase (Short-subunit alcohol dehydrogenase family)</fullName>
    </submittedName>
</protein>
<keyword evidence="4" id="KW-1185">Reference proteome</keyword>
<dbReference type="CDD" id="cd11731">
    <property type="entry name" value="Lin1944_like_SDR_c"/>
    <property type="match status" value="1"/>
</dbReference>
<gene>
    <name evidence="3" type="ORF">HNP36_000485</name>
</gene>
<dbReference type="SUPFAM" id="SSF51735">
    <property type="entry name" value="NAD(P)-binding Rossmann-fold domains"/>
    <property type="match status" value="1"/>
</dbReference>
<evidence type="ECO:0000313" key="3">
    <source>
        <dbReference type="EMBL" id="MBB6369432.1"/>
    </source>
</evidence>
<dbReference type="NCBIfam" id="NF005754">
    <property type="entry name" value="PRK07578.1"/>
    <property type="match status" value="1"/>
</dbReference>
<dbReference type="PRINTS" id="PR00081">
    <property type="entry name" value="GDHRDH"/>
</dbReference>
<proteinExistence type="inferred from homology"/>
<sequence>MKIVLVGGNGTIGKKVKESLQDTHEVITAGRNSGDIRVDISDKNSILKMFEELKTIDACVCTAGTGFYGDYYSMTEEDMLPGIQGKLIGQMNLVLIGKNFLSREGSFTLTSGIASEHPAKNGTAVAMINGAVNSFVLASAQELKNGLRINAVSPGLVEDSFERYKGLFPGYNLAPMSKIVNAYILSILGAVNGKVLKVYS</sequence>
<dbReference type="Proteomes" id="UP000589738">
    <property type="component" value="Unassembled WGS sequence"/>
</dbReference>
<dbReference type="RefSeq" id="WP_184160804.1">
    <property type="nucleotide sequence ID" value="NZ_JACHLC010000001.1"/>
</dbReference>
<reference evidence="3 4" key="1">
    <citation type="submission" date="2020-08" db="EMBL/GenBank/DDBJ databases">
        <title>Functional genomics of gut bacteria from endangered species of beetles.</title>
        <authorList>
            <person name="Carlos-Shanley C."/>
        </authorList>
    </citation>
    <scope>NUCLEOTIDE SEQUENCE [LARGE SCALE GENOMIC DNA]</scope>
    <source>
        <strain evidence="3 4">S00136</strain>
    </source>
</reference>
<comment type="caution">
    <text evidence="3">The sequence shown here is derived from an EMBL/GenBank/DDBJ whole genome shotgun (WGS) entry which is preliminary data.</text>
</comment>